<dbReference type="EMBL" id="CP055905">
    <property type="protein sequence ID" value="QMR43177.1"/>
    <property type="molecule type" value="Genomic_DNA"/>
</dbReference>
<protein>
    <submittedName>
        <fullName evidence="1">BBE domain-containing protein</fullName>
    </submittedName>
</protein>
<dbReference type="Proteomes" id="UP000514462">
    <property type="component" value="Plasmid pRHBSTW-00938_2"/>
</dbReference>
<evidence type="ECO:0000313" key="2">
    <source>
        <dbReference type="Proteomes" id="UP000514462"/>
    </source>
</evidence>
<reference evidence="2" key="1">
    <citation type="submission" date="2020-06" db="EMBL/GenBank/DDBJ databases">
        <title>REHAB project genomes.</title>
        <authorList>
            <person name="Shaw L.P."/>
        </authorList>
    </citation>
    <scope>NUCLEOTIDE SEQUENCE [LARGE SCALE GENOMIC DNA]</scope>
    <source>
        <strain evidence="2">RHBSTW-00938</strain>
        <plasmid evidence="2">prhbstw-00938_2</plasmid>
    </source>
</reference>
<sequence length="55" mass="6306">MKYKNGNANRMPRKYAVAKHLLSTGKDALLRQTKTRGDPLNLFHHEMSVLPATER</sequence>
<organism evidence="1 2">
    <name type="scientific">Klebsiella aerogenes</name>
    <name type="common">Enterobacter aerogenes</name>
    <dbReference type="NCBI Taxonomy" id="548"/>
    <lineage>
        <taxon>Bacteria</taxon>
        <taxon>Pseudomonadati</taxon>
        <taxon>Pseudomonadota</taxon>
        <taxon>Gammaproteobacteria</taxon>
        <taxon>Enterobacterales</taxon>
        <taxon>Enterobacteriaceae</taxon>
        <taxon>Klebsiella/Raoultella group</taxon>
        <taxon>Klebsiella</taxon>
    </lineage>
</organism>
<keyword evidence="1" id="KW-0614">Plasmid</keyword>
<geneLocation type="plasmid" evidence="2">
    <name>prhbstw-00938_2</name>
</geneLocation>
<dbReference type="AlphaFoldDB" id="A0AAP9U9D5"/>
<proteinExistence type="predicted"/>
<name>A0AAP9U9D5_KLEAE</name>
<accession>A0AAP9U9D5</accession>
<evidence type="ECO:0000313" key="1">
    <source>
        <dbReference type="EMBL" id="QMR43177.1"/>
    </source>
</evidence>
<gene>
    <name evidence="1" type="ORF">HV331_27320</name>
</gene>